<evidence type="ECO:0000313" key="5">
    <source>
        <dbReference type="Proteomes" id="UP000008037"/>
    </source>
</evidence>
<dbReference type="GeneID" id="13796070"/>
<comment type="subcellular location">
    <subcellularLocation>
        <location evidence="2">Gas vesicle</location>
    </subcellularLocation>
</comment>
<organism evidence="4 5">
    <name type="scientific">Nitrososphaera gargensis (strain Ga9.2)</name>
    <dbReference type="NCBI Taxonomy" id="1237085"/>
    <lineage>
        <taxon>Archaea</taxon>
        <taxon>Nitrososphaerota</taxon>
        <taxon>Nitrososphaeria</taxon>
        <taxon>Nitrososphaerales</taxon>
        <taxon>Nitrososphaeraceae</taxon>
        <taxon>Nitrososphaera</taxon>
    </lineage>
</organism>
<dbReference type="InterPro" id="IPR018493">
    <property type="entry name" value="GvpA-like_CS"/>
</dbReference>
<dbReference type="OrthoDB" id="187177at2157"/>
<name>K0IKS3_NITGG</name>
<evidence type="ECO:0000256" key="2">
    <source>
        <dbReference type="ARBA" id="ARBA00035108"/>
    </source>
</evidence>
<dbReference type="RefSeq" id="WP_015019672.1">
    <property type="nucleotide sequence ID" value="NC_018719.1"/>
</dbReference>
<accession>K0IKS3</accession>
<evidence type="ECO:0000313" key="4">
    <source>
        <dbReference type="EMBL" id="AFU59137.1"/>
    </source>
</evidence>
<dbReference type="AlphaFoldDB" id="K0IKS3"/>
<dbReference type="GO" id="GO:0005198">
    <property type="term" value="F:structural molecule activity"/>
    <property type="evidence" value="ECO:0007669"/>
    <property type="project" value="InterPro"/>
</dbReference>
<dbReference type="PROSITE" id="PS00234">
    <property type="entry name" value="GAS_VESICLE_A_1"/>
    <property type="match status" value="1"/>
</dbReference>
<dbReference type="InterPro" id="IPR050530">
    <property type="entry name" value="GvpA"/>
</dbReference>
<proteinExistence type="inferred from homology"/>
<gene>
    <name evidence="4" type="primary">gvpA2</name>
    <name evidence="4" type="ordered locus">Ngar_c22070</name>
</gene>
<dbReference type="STRING" id="1237085.Ngar_c22070"/>
<comment type="similarity">
    <text evidence="3">Belongs to the gas vesicle GvpA family.</text>
</comment>
<dbReference type="PANTHER" id="PTHR35344">
    <property type="entry name" value="GAS VESICLE STRUCTURAL PROTEIN 2-RELATED"/>
    <property type="match status" value="1"/>
</dbReference>
<dbReference type="GO" id="GO:0012506">
    <property type="term" value="C:vesicle membrane"/>
    <property type="evidence" value="ECO:0007669"/>
    <property type="project" value="InterPro"/>
</dbReference>
<evidence type="ECO:0000256" key="3">
    <source>
        <dbReference type="ARBA" id="ARBA00035646"/>
    </source>
</evidence>
<dbReference type="GO" id="GO:0031411">
    <property type="term" value="C:gas vesicle"/>
    <property type="evidence" value="ECO:0007669"/>
    <property type="project" value="UniProtKB-SubCell"/>
</dbReference>
<dbReference type="PANTHER" id="PTHR35344:SF4">
    <property type="entry name" value="GAS VESICLE PROTEIN A1"/>
    <property type="match status" value="1"/>
</dbReference>
<keyword evidence="1" id="KW-0304">Gas vesicle</keyword>
<dbReference type="EMBL" id="CP002408">
    <property type="protein sequence ID" value="AFU59137.1"/>
    <property type="molecule type" value="Genomic_DNA"/>
</dbReference>
<dbReference type="PROSITE" id="PS00669">
    <property type="entry name" value="GAS_VESICLE_A_2"/>
    <property type="match status" value="1"/>
</dbReference>
<dbReference type="Proteomes" id="UP000008037">
    <property type="component" value="Chromosome"/>
</dbReference>
<reference evidence="4 5" key="1">
    <citation type="journal article" date="2012" name="Environ. Microbiol.">
        <title>The genome of the ammonia-oxidizing Candidatus Nitrososphaera gargensis: insights into metabolic versatility and environmental adaptations.</title>
        <authorList>
            <person name="Spang A."/>
            <person name="Poehlein A."/>
            <person name="Offre P."/>
            <person name="Zumbragel S."/>
            <person name="Haider S."/>
            <person name="Rychlik N."/>
            <person name="Nowka B."/>
            <person name="Schmeisser C."/>
            <person name="Lebedeva E.V."/>
            <person name="Rattei T."/>
            <person name="Bohm C."/>
            <person name="Schmid M."/>
            <person name="Galushko A."/>
            <person name="Hatzenpichler R."/>
            <person name="Weinmaier T."/>
            <person name="Daniel R."/>
            <person name="Schleper C."/>
            <person name="Spieck E."/>
            <person name="Streit W."/>
            <person name="Wagner M."/>
        </authorList>
    </citation>
    <scope>NUCLEOTIDE SEQUENCE [LARGE SCALE GENOMIC DNA]</scope>
    <source>
        <strain evidence="5">Ga9.2</strain>
    </source>
</reference>
<dbReference type="HOGENOM" id="CLU_169045_1_0_2"/>
<dbReference type="InParanoid" id="K0IKS3"/>
<dbReference type="KEGG" id="nga:Ngar_c22070"/>
<protein>
    <submittedName>
        <fullName evidence="4">Gas vesicle protein GvpA</fullName>
    </submittedName>
</protein>
<dbReference type="InterPro" id="IPR000638">
    <property type="entry name" value="Gas-vesicle_GvpA-like"/>
</dbReference>
<dbReference type="Pfam" id="PF00741">
    <property type="entry name" value="Gas_vesicle"/>
    <property type="match status" value="1"/>
</dbReference>
<evidence type="ECO:0000256" key="1">
    <source>
        <dbReference type="ARBA" id="ARBA00022987"/>
    </source>
</evidence>
<keyword evidence="5" id="KW-1185">Reference proteome</keyword>
<sequence length="79" mass="8321">MSQQQSFRPILSIFDLLDRVLDKGLVIDANLSVSLVGIEILVVRARIVVAGVDTFLRYAAALGLAGPPALVAAQTSTGK</sequence>